<keyword evidence="3" id="KW-0808">Transferase</keyword>
<dbReference type="SUPFAM" id="SSF53335">
    <property type="entry name" value="S-adenosyl-L-methionine-dependent methyltransferases"/>
    <property type="match status" value="1"/>
</dbReference>
<keyword evidence="3" id="KW-0489">Methyltransferase</keyword>
<protein>
    <submittedName>
        <fullName evidence="3">Eco57I restriction-modification methylase domain-containing protein</fullName>
    </submittedName>
</protein>
<dbReference type="InterPro" id="IPR011639">
    <property type="entry name" value="MethylTrfase_TaqI-like_dom"/>
</dbReference>
<dbReference type="InterPro" id="IPR029063">
    <property type="entry name" value="SAM-dependent_MTases_sf"/>
</dbReference>
<dbReference type="InterPro" id="IPR002052">
    <property type="entry name" value="DNA_methylase_N6_adenine_CS"/>
</dbReference>
<evidence type="ECO:0000313" key="3">
    <source>
        <dbReference type="EMBL" id="MBO8476159.1"/>
    </source>
</evidence>
<dbReference type="PROSITE" id="PS00092">
    <property type="entry name" value="N6_MTASE"/>
    <property type="match status" value="1"/>
</dbReference>
<dbReference type="GO" id="GO:0003676">
    <property type="term" value="F:nucleic acid binding"/>
    <property type="evidence" value="ECO:0007669"/>
    <property type="project" value="InterPro"/>
</dbReference>
<feature type="non-terminal residue" evidence="3">
    <location>
        <position position="1"/>
    </location>
</feature>
<dbReference type="EMBL" id="JADIMC010000048">
    <property type="protein sequence ID" value="MBO8476159.1"/>
    <property type="molecule type" value="Genomic_DNA"/>
</dbReference>
<feature type="domain" description="Type II methyltransferase M.TaqI-like" evidence="2">
    <location>
        <begin position="700"/>
        <end position="796"/>
    </location>
</feature>
<feature type="region of interest" description="Disordered" evidence="1">
    <location>
        <begin position="460"/>
        <end position="500"/>
    </location>
</feature>
<reference evidence="3" key="2">
    <citation type="journal article" date="2021" name="PeerJ">
        <title>Extensive microbial diversity within the chicken gut microbiome revealed by metagenomics and culture.</title>
        <authorList>
            <person name="Gilroy R."/>
            <person name="Ravi A."/>
            <person name="Getino M."/>
            <person name="Pursley I."/>
            <person name="Horton D.L."/>
            <person name="Alikhan N.F."/>
            <person name="Baker D."/>
            <person name="Gharbi K."/>
            <person name="Hall N."/>
            <person name="Watson M."/>
            <person name="Adriaenssens E.M."/>
            <person name="Foster-Nyarko E."/>
            <person name="Jarju S."/>
            <person name="Secka A."/>
            <person name="Antonio M."/>
            <person name="Oren A."/>
            <person name="Chaudhuri R.R."/>
            <person name="La Ragione R."/>
            <person name="Hildebrand F."/>
            <person name="Pallen M.J."/>
        </authorList>
    </citation>
    <scope>NUCLEOTIDE SEQUENCE</scope>
    <source>
        <strain evidence="3">6919</strain>
    </source>
</reference>
<sequence length="1049" mass="119865">DLCGDEIKRKHRQIFENKFDLLVIDETHYGARAAEYGKVLNMAGKQLDKELKYVDSSDNYNNNDTLKHLDARVRIHLSGTPYRILMGDEFSKKDIIAFYQFTDIVRDQEKWNDEHILEDGVREWDNPYFGFPQMVRFALNPNKSSVEKMEAMKRKGITYAFSELLKPESVVKDSSPEARHRKFVHEQEILDLFKAIDGSKDDENLFAFLDYAPIKKGQMCRHMVCVLPYRASCDALAVLLAQKRAEFKNLGEYQIINIAGFDEERRYKDTQSIRNKIKKCEAEGMKTITLTVNRMLTGSTVEEWDTMLFLKDCASPQEYDQAIFRLQNQYVRRLTDKNGEEIRLNMKPQTLLVDFDPGRMFRLQEQKSQIYNVNVEQNGNSRLEQRIADELRISPIIVLNKDKFREVVPADILDAVREYSANKSVADEVSDIPADLSLLADSTILEEISSLSPIDSSKGINLKSVEGDGDDIDIPDDDSKETDADGGQQPRQNPVDKMTTDERGLLEKKLATCYAVILFFAFLTDNRVKSLEEIIAAIDSDDNNRRIARNIGIKKGLLKLILQKGNPFIISKLDYKIQNINTLAHDAVLQGEERINVALKKFERLSDSEIVTPMNLANEMVGILPDDVDCHSKFLDIASKQGEFARALLLRYGNGVKDNIYSIPTSKLTYEFTRKVYKMLGMPVTNIFYEFNSYDLIDKTKKEEIIKTLSDMKFNVVIGNPPYQVNDGGGTGSSAQAIYNKFIDICRFEFESKYISMIIPSRWMTGGKGLDKFRNSMLGDRRIRVLHDYLDAGQCFPAVAIEGGICYFRWDRDATGKCVFVSHTSDQSAFTKERYLSDDSSDVVIRYAESLSILDKTRTANNFSSLVSPRNLFKINIQLLESFPVIGGYKVFGRFDGKRGLRYLSRYESKNERALRFLGNWKVFVSKADGAAGQLGIPIPARIIGKAELGDCDTICTETFLAIGPFATRIEAENVIKYATTKFFRFLVGTRKLKNMTQKTYSFVPIQDFTENSDIDWSRSIDEIDSQLYAKYHLTEEETAFIEKMIKPM</sequence>
<evidence type="ECO:0000313" key="4">
    <source>
        <dbReference type="Proteomes" id="UP000823598"/>
    </source>
</evidence>
<gene>
    <name evidence="3" type="ORF">IAB88_04120</name>
</gene>
<dbReference type="Proteomes" id="UP000823598">
    <property type="component" value="Unassembled WGS sequence"/>
</dbReference>
<accession>A0A9D9ING3</accession>
<dbReference type="Gene3D" id="3.40.50.150">
    <property type="entry name" value="Vaccinia Virus protein VP39"/>
    <property type="match status" value="1"/>
</dbReference>
<dbReference type="GO" id="GO:0032259">
    <property type="term" value="P:methylation"/>
    <property type="evidence" value="ECO:0007669"/>
    <property type="project" value="UniProtKB-KW"/>
</dbReference>
<dbReference type="GO" id="GO:0009007">
    <property type="term" value="F:site-specific DNA-methyltransferase (adenine-specific) activity"/>
    <property type="evidence" value="ECO:0007669"/>
    <property type="project" value="UniProtKB-EC"/>
</dbReference>
<dbReference type="Pfam" id="PF07669">
    <property type="entry name" value="Eco57I"/>
    <property type="match status" value="1"/>
</dbReference>
<reference evidence="3" key="1">
    <citation type="submission" date="2020-10" db="EMBL/GenBank/DDBJ databases">
        <authorList>
            <person name="Gilroy R."/>
        </authorList>
    </citation>
    <scope>NUCLEOTIDE SEQUENCE</scope>
    <source>
        <strain evidence="3">6919</strain>
    </source>
</reference>
<comment type="caution">
    <text evidence="3">The sequence shown here is derived from an EMBL/GenBank/DDBJ whole genome shotgun (WGS) entry which is preliminary data.</text>
</comment>
<evidence type="ECO:0000259" key="2">
    <source>
        <dbReference type="Pfam" id="PF07669"/>
    </source>
</evidence>
<dbReference type="AlphaFoldDB" id="A0A9D9ING3"/>
<name>A0A9D9ING3_9BACT</name>
<feature type="compositionally biased region" description="Acidic residues" evidence="1">
    <location>
        <begin position="467"/>
        <end position="480"/>
    </location>
</feature>
<dbReference type="GO" id="GO:0006304">
    <property type="term" value="P:DNA modification"/>
    <property type="evidence" value="ECO:0007669"/>
    <property type="project" value="InterPro"/>
</dbReference>
<organism evidence="3 4">
    <name type="scientific">Candidatus Limisoma faecipullorum</name>
    <dbReference type="NCBI Taxonomy" id="2840854"/>
    <lineage>
        <taxon>Bacteria</taxon>
        <taxon>Pseudomonadati</taxon>
        <taxon>Bacteroidota</taxon>
        <taxon>Bacteroidia</taxon>
        <taxon>Bacteroidales</taxon>
        <taxon>Candidatus Limisoma</taxon>
    </lineage>
</organism>
<evidence type="ECO:0000256" key="1">
    <source>
        <dbReference type="SAM" id="MobiDB-lite"/>
    </source>
</evidence>
<proteinExistence type="predicted"/>